<dbReference type="InterPro" id="IPR050153">
    <property type="entry name" value="Metal_Ion_Import_ABC"/>
</dbReference>
<dbReference type="HOGENOM" id="CLU_000604_1_11_11"/>
<dbReference type="GO" id="GO:0005524">
    <property type="term" value="F:ATP binding"/>
    <property type="evidence" value="ECO:0007669"/>
    <property type="project" value="UniProtKB-KW"/>
</dbReference>
<evidence type="ECO:0000313" key="7">
    <source>
        <dbReference type="Proteomes" id="UP000003994"/>
    </source>
</evidence>
<feature type="compositionally biased region" description="Basic and acidic residues" evidence="4">
    <location>
        <begin position="241"/>
        <end position="253"/>
    </location>
</feature>
<protein>
    <recommendedName>
        <fullName evidence="5">ABC transporter domain-containing protein</fullName>
    </recommendedName>
</protein>
<gene>
    <name evidence="6" type="ORF">HMPREF9241_01542</name>
</gene>
<dbReference type="Pfam" id="PF00005">
    <property type="entry name" value="ABC_tran"/>
    <property type="match status" value="1"/>
</dbReference>
<evidence type="ECO:0000256" key="1">
    <source>
        <dbReference type="ARBA" id="ARBA00022448"/>
    </source>
</evidence>
<dbReference type="InterPro" id="IPR003593">
    <property type="entry name" value="AAA+_ATPase"/>
</dbReference>
<proteinExistence type="predicted"/>
<evidence type="ECO:0000313" key="6">
    <source>
        <dbReference type="EMBL" id="EJZ85542.1"/>
    </source>
</evidence>
<dbReference type="EMBL" id="AGWQ01000008">
    <property type="protein sequence ID" value="EJZ85542.1"/>
    <property type="molecule type" value="Genomic_DNA"/>
</dbReference>
<dbReference type="PROSITE" id="PS50893">
    <property type="entry name" value="ABC_TRANSPORTER_2"/>
    <property type="match status" value="1"/>
</dbReference>
<accession>K0YP67</accession>
<dbReference type="PANTHER" id="PTHR42734">
    <property type="entry name" value="METAL TRANSPORT SYSTEM ATP-BINDING PROTEIN TM_0124-RELATED"/>
    <property type="match status" value="1"/>
</dbReference>
<dbReference type="AlphaFoldDB" id="K0YP67"/>
<sequence length="274" mass="29214">MSNTKNSEADVPEVGISAPVISLDNVHVAWDSHLVLHGIEFDVHPGQTVALTGANGSGKSTTLHAILGTAPITRGSIHIFGVDNTQRRAVNWDRIGYVPQRISVGGAVTSSALEVVKSGLLGSKKWWSLPGNTKKAMAALKRVGLAHRAKDSMSILSGGQQQRVLIARALVRNPDLLIMDEPMAGIDRTSRERLARIVSEAKAEGTTILVVLHELGELGPLLDRELHIGGGHVTYDGPPHISDDHEQHSDGGGHHHGHPHPQAGPGLVDDIWQA</sequence>
<dbReference type="Proteomes" id="UP000003994">
    <property type="component" value="Unassembled WGS sequence"/>
</dbReference>
<dbReference type="SMART" id="SM00382">
    <property type="entry name" value="AAA"/>
    <property type="match status" value="1"/>
</dbReference>
<evidence type="ECO:0000256" key="4">
    <source>
        <dbReference type="SAM" id="MobiDB-lite"/>
    </source>
</evidence>
<keyword evidence="1" id="KW-0813">Transport</keyword>
<evidence type="ECO:0000256" key="3">
    <source>
        <dbReference type="ARBA" id="ARBA00022840"/>
    </source>
</evidence>
<comment type="caution">
    <text evidence="6">The sequence shown here is derived from an EMBL/GenBank/DDBJ whole genome shotgun (WGS) entry which is preliminary data.</text>
</comment>
<dbReference type="Gene3D" id="3.40.50.300">
    <property type="entry name" value="P-loop containing nucleotide triphosphate hydrolases"/>
    <property type="match status" value="1"/>
</dbReference>
<dbReference type="STRING" id="883077.HMPREF9241_01542"/>
<organism evidence="6 7">
    <name type="scientific">Schaalia turicensis ACS-279-V-Col4</name>
    <dbReference type="NCBI Taxonomy" id="883077"/>
    <lineage>
        <taxon>Bacteria</taxon>
        <taxon>Bacillati</taxon>
        <taxon>Actinomycetota</taxon>
        <taxon>Actinomycetes</taxon>
        <taxon>Actinomycetales</taxon>
        <taxon>Actinomycetaceae</taxon>
        <taxon>Schaalia</taxon>
    </lineage>
</organism>
<reference evidence="6 7" key="1">
    <citation type="submission" date="2012-07" db="EMBL/GenBank/DDBJ databases">
        <title>The Genome Sequence of Actinomyces turicensis ACS-279-V-COL4.</title>
        <authorList>
            <consortium name="The Broad Institute Genome Sequencing Platform"/>
            <person name="Earl A."/>
            <person name="Ward D."/>
            <person name="Feldgarden M."/>
            <person name="Gevers D."/>
            <person name="Saerens B."/>
            <person name="Vaneechoutte M."/>
            <person name="Walker B."/>
            <person name="Young S.K."/>
            <person name="Zeng Q."/>
            <person name="Gargeya S."/>
            <person name="Fitzgerald M."/>
            <person name="Haas B."/>
            <person name="Abouelleil A."/>
            <person name="Alvarado L."/>
            <person name="Arachchi H.M."/>
            <person name="Berlin A."/>
            <person name="Chapman S.B."/>
            <person name="Goldberg J."/>
            <person name="Griggs A."/>
            <person name="Gujja S."/>
            <person name="Hansen M."/>
            <person name="Howarth C."/>
            <person name="Imamovic A."/>
            <person name="Larimer J."/>
            <person name="McCowen C."/>
            <person name="Montmayeur A."/>
            <person name="Murphy C."/>
            <person name="Neiman D."/>
            <person name="Pearson M."/>
            <person name="Priest M."/>
            <person name="Roberts A."/>
            <person name="Saif S."/>
            <person name="Shea T."/>
            <person name="Sisk P."/>
            <person name="Sykes S."/>
            <person name="Wortman J."/>
            <person name="Nusbaum C."/>
            <person name="Birren B."/>
        </authorList>
    </citation>
    <scope>NUCLEOTIDE SEQUENCE [LARGE SCALE GENOMIC DNA]</scope>
    <source>
        <strain evidence="6 7">ACS-279-V-Col4</strain>
    </source>
</reference>
<dbReference type="InterPro" id="IPR003439">
    <property type="entry name" value="ABC_transporter-like_ATP-bd"/>
</dbReference>
<dbReference type="PATRIC" id="fig|883077.3.peg.1557"/>
<evidence type="ECO:0000256" key="2">
    <source>
        <dbReference type="ARBA" id="ARBA00022741"/>
    </source>
</evidence>
<dbReference type="InterPro" id="IPR027417">
    <property type="entry name" value="P-loop_NTPase"/>
</dbReference>
<keyword evidence="7" id="KW-1185">Reference proteome</keyword>
<dbReference type="SUPFAM" id="SSF52540">
    <property type="entry name" value="P-loop containing nucleoside triphosphate hydrolases"/>
    <property type="match status" value="1"/>
</dbReference>
<dbReference type="RefSeq" id="WP_006681741.1">
    <property type="nucleotide sequence ID" value="NZ_JH815210.1"/>
</dbReference>
<dbReference type="PROSITE" id="PS00211">
    <property type="entry name" value="ABC_TRANSPORTER_1"/>
    <property type="match status" value="1"/>
</dbReference>
<feature type="region of interest" description="Disordered" evidence="4">
    <location>
        <begin position="236"/>
        <end position="269"/>
    </location>
</feature>
<keyword evidence="2" id="KW-0547">Nucleotide-binding</keyword>
<dbReference type="InterPro" id="IPR017871">
    <property type="entry name" value="ABC_transporter-like_CS"/>
</dbReference>
<feature type="domain" description="ABC transporter" evidence="5">
    <location>
        <begin position="21"/>
        <end position="255"/>
    </location>
</feature>
<dbReference type="eggNOG" id="COG1121">
    <property type="taxonomic scope" value="Bacteria"/>
</dbReference>
<evidence type="ECO:0000259" key="5">
    <source>
        <dbReference type="PROSITE" id="PS50893"/>
    </source>
</evidence>
<name>K0YP67_9ACTO</name>
<keyword evidence="3" id="KW-0067">ATP-binding</keyword>
<dbReference type="GO" id="GO:0016887">
    <property type="term" value="F:ATP hydrolysis activity"/>
    <property type="evidence" value="ECO:0007669"/>
    <property type="project" value="InterPro"/>
</dbReference>